<dbReference type="PIRSF" id="PIRSF000388">
    <property type="entry name" value="Pantoate_hydroxy_MeTrfase"/>
    <property type="match status" value="1"/>
</dbReference>
<dbReference type="Gene3D" id="3.20.20.60">
    <property type="entry name" value="Phosphoenolpyruvate-binding domains"/>
    <property type="match status" value="1"/>
</dbReference>
<dbReference type="EMBL" id="FOEG01000001">
    <property type="protein sequence ID" value="SEO59769.1"/>
    <property type="molecule type" value="Genomic_DNA"/>
</dbReference>
<dbReference type="GO" id="GO:0003864">
    <property type="term" value="F:3-methyl-2-oxobutanoate hydroxymethyltransferase activity"/>
    <property type="evidence" value="ECO:0007669"/>
    <property type="project" value="UniProtKB-UniRule"/>
</dbReference>
<dbReference type="HAMAP" id="MF_00156">
    <property type="entry name" value="PanB"/>
    <property type="match status" value="1"/>
</dbReference>
<feature type="binding site" evidence="8 11">
    <location>
        <position position="91"/>
    </location>
    <ligand>
        <name>Mg(2+)</name>
        <dbReference type="ChEBI" id="CHEBI:18420"/>
    </ligand>
</feature>
<protein>
    <recommendedName>
        <fullName evidence="8">3-methyl-2-oxobutanoate hydroxymethyltransferase</fullName>
        <ecNumber evidence="8">2.1.2.11</ecNumber>
    </recommendedName>
    <alternativeName>
        <fullName evidence="8">Ketopantoate hydroxymethyltransferase</fullName>
        <shortName evidence="8">KPHMT</shortName>
    </alternativeName>
</protein>
<comment type="similarity">
    <text evidence="2 8">Belongs to the PanB family.</text>
</comment>
<dbReference type="FunFam" id="3.20.20.60:FF:000003">
    <property type="entry name" value="3-methyl-2-oxobutanoate hydroxymethyltransferase"/>
    <property type="match status" value="1"/>
</dbReference>
<gene>
    <name evidence="8" type="primary">panB</name>
    <name evidence="12" type="ORF">SAMN04488052_101903</name>
</gene>
<dbReference type="NCBIfam" id="TIGR00222">
    <property type="entry name" value="panB"/>
    <property type="match status" value="1"/>
</dbReference>
<dbReference type="AlphaFoldDB" id="A0A1H8QZM5"/>
<evidence type="ECO:0000256" key="6">
    <source>
        <dbReference type="ARBA" id="ARBA00022723"/>
    </source>
</evidence>
<organism evidence="12 13">
    <name type="scientific">Aquisalimonas asiatica</name>
    <dbReference type="NCBI Taxonomy" id="406100"/>
    <lineage>
        <taxon>Bacteria</taxon>
        <taxon>Pseudomonadati</taxon>
        <taxon>Pseudomonadota</taxon>
        <taxon>Gammaproteobacteria</taxon>
        <taxon>Chromatiales</taxon>
        <taxon>Ectothiorhodospiraceae</taxon>
        <taxon>Aquisalimonas</taxon>
    </lineage>
</organism>
<dbReference type="OrthoDB" id="9781789at2"/>
<keyword evidence="8" id="KW-0963">Cytoplasm</keyword>
<dbReference type="InterPro" id="IPR003700">
    <property type="entry name" value="Pantoate_hydroxy_MeTrfase"/>
</dbReference>
<evidence type="ECO:0000256" key="7">
    <source>
        <dbReference type="ARBA" id="ARBA00056497"/>
    </source>
</evidence>
<comment type="pathway">
    <text evidence="1 8">Cofactor biosynthesis; (R)-pantothenate biosynthesis; (R)-pantoate from 3-methyl-2-oxobutanoate: step 1/2.</text>
</comment>
<dbReference type="Pfam" id="PF02548">
    <property type="entry name" value="Pantoate_transf"/>
    <property type="match status" value="1"/>
</dbReference>
<dbReference type="STRING" id="406100.SAMN04488052_101903"/>
<evidence type="ECO:0000256" key="4">
    <source>
        <dbReference type="ARBA" id="ARBA00022655"/>
    </source>
</evidence>
<evidence type="ECO:0000256" key="2">
    <source>
        <dbReference type="ARBA" id="ARBA00008676"/>
    </source>
</evidence>
<dbReference type="GO" id="GO:0032259">
    <property type="term" value="P:methylation"/>
    <property type="evidence" value="ECO:0007669"/>
    <property type="project" value="UniProtKB-KW"/>
</dbReference>
<sequence length="271" mass="28660">MYAGESRKRPVTVASLARMKAAGEPIACLTAYDYSFAALTDAAGMDVILVGDSLGMTMQGRETTLPVTMEDIIYHARCVAAARPRALLMVDMPFMSHSTVDDALRNGARLMKEGNAQIIKLEGGREQTEAVSRLTGAGVPVCAHLGLQPQSVHKLGGYRVQGREADDAEAMVADARALADAGADAILLECVPAALAARVTREVDVPVIGIGAGADTDGQILVLQDILGITPGKTPKFSHNFMAEADTIQGAVEAYVQAVRDHRFPSAEHSF</sequence>
<dbReference type="CDD" id="cd06557">
    <property type="entry name" value="KPHMT-like"/>
    <property type="match status" value="1"/>
</dbReference>
<feature type="active site" description="Proton acceptor" evidence="8 9">
    <location>
        <position position="189"/>
    </location>
</feature>
<evidence type="ECO:0000256" key="1">
    <source>
        <dbReference type="ARBA" id="ARBA00005033"/>
    </source>
</evidence>
<evidence type="ECO:0000256" key="10">
    <source>
        <dbReference type="PIRSR" id="PIRSR000388-2"/>
    </source>
</evidence>
<dbReference type="InterPro" id="IPR040442">
    <property type="entry name" value="Pyrv_kinase-like_dom_sf"/>
</dbReference>
<keyword evidence="6 8" id="KW-0479">Metal-binding</keyword>
<proteinExistence type="inferred from homology"/>
<evidence type="ECO:0000256" key="5">
    <source>
        <dbReference type="ARBA" id="ARBA00022679"/>
    </source>
</evidence>
<keyword evidence="8 11" id="KW-0460">Magnesium</keyword>
<keyword evidence="4 8" id="KW-0566">Pantothenate biosynthesis</keyword>
<evidence type="ECO:0000256" key="11">
    <source>
        <dbReference type="PIRSR" id="PIRSR000388-3"/>
    </source>
</evidence>
<dbReference type="EC" id="2.1.2.11" evidence="8"/>
<evidence type="ECO:0000256" key="3">
    <source>
        <dbReference type="ARBA" id="ARBA00011424"/>
    </source>
</evidence>
<keyword evidence="13" id="KW-1185">Reference proteome</keyword>
<dbReference type="NCBIfam" id="NF001452">
    <property type="entry name" value="PRK00311.1"/>
    <property type="match status" value="1"/>
</dbReference>
<dbReference type="GO" id="GO:0005737">
    <property type="term" value="C:cytoplasm"/>
    <property type="evidence" value="ECO:0007669"/>
    <property type="project" value="UniProtKB-SubCell"/>
</dbReference>
<dbReference type="InterPro" id="IPR015813">
    <property type="entry name" value="Pyrv/PenolPyrv_kinase-like_dom"/>
</dbReference>
<accession>A0A1H8QZM5</accession>
<keyword evidence="5 8" id="KW-0808">Transferase</keyword>
<feature type="binding site" evidence="8 10">
    <location>
        <position position="91"/>
    </location>
    <ligand>
        <name>3-methyl-2-oxobutanoate</name>
        <dbReference type="ChEBI" id="CHEBI:11851"/>
    </ligand>
</feature>
<feature type="binding site" evidence="8 11">
    <location>
        <position position="52"/>
    </location>
    <ligand>
        <name>Mg(2+)</name>
        <dbReference type="ChEBI" id="CHEBI:18420"/>
    </ligand>
</feature>
<comment type="catalytic activity">
    <reaction evidence="8">
        <text>(6R)-5,10-methylene-5,6,7,8-tetrahydrofolate + 3-methyl-2-oxobutanoate + H2O = 2-dehydropantoate + (6S)-5,6,7,8-tetrahydrofolate</text>
        <dbReference type="Rhea" id="RHEA:11824"/>
        <dbReference type="ChEBI" id="CHEBI:11561"/>
        <dbReference type="ChEBI" id="CHEBI:11851"/>
        <dbReference type="ChEBI" id="CHEBI:15377"/>
        <dbReference type="ChEBI" id="CHEBI:15636"/>
        <dbReference type="ChEBI" id="CHEBI:57453"/>
        <dbReference type="EC" id="2.1.2.11"/>
    </reaction>
</comment>
<reference evidence="12 13" key="1">
    <citation type="submission" date="2016-10" db="EMBL/GenBank/DDBJ databases">
        <authorList>
            <person name="de Groot N.N."/>
        </authorList>
    </citation>
    <scope>NUCLEOTIDE SEQUENCE [LARGE SCALE GENOMIC DNA]</scope>
    <source>
        <strain evidence="12 13">CGMCC 1.6291</strain>
    </source>
</reference>
<comment type="subunit">
    <text evidence="3 8">Homodecamer; pentamer of dimers.</text>
</comment>
<comment type="function">
    <text evidence="7 8">Catalyzes the reversible reaction in which hydroxymethyl group from 5,10-methylenetetrahydrofolate is transferred onto alpha-ketoisovalerate to form ketopantoate.</text>
</comment>
<comment type="subcellular location">
    <subcellularLocation>
        <location evidence="8">Cytoplasm</location>
    </subcellularLocation>
</comment>
<dbReference type="UniPathway" id="UPA00028">
    <property type="reaction ID" value="UER00003"/>
</dbReference>
<evidence type="ECO:0000313" key="12">
    <source>
        <dbReference type="EMBL" id="SEO59769.1"/>
    </source>
</evidence>
<dbReference type="PANTHER" id="PTHR20881:SF0">
    <property type="entry name" value="3-METHYL-2-OXOBUTANOATE HYDROXYMETHYLTRANSFERASE"/>
    <property type="match status" value="1"/>
</dbReference>
<feature type="binding site" evidence="8 11">
    <location>
        <position position="122"/>
    </location>
    <ligand>
        <name>Mg(2+)</name>
        <dbReference type="ChEBI" id="CHEBI:18420"/>
    </ligand>
</feature>
<comment type="cofactor">
    <cofactor evidence="8 11">
        <name>Mg(2+)</name>
        <dbReference type="ChEBI" id="CHEBI:18420"/>
    </cofactor>
    <text evidence="8 11">Binds 1 Mg(2+) ion per subunit.</text>
</comment>
<dbReference type="GO" id="GO:0000287">
    <property type="term" value="F:magnesium ion binding"/>
    <property type="evidence" value="ECO:0007669"/>
    <property type="project" value="TreeGrafter"/>
</dbReference>
<dbReference type="GO" id="GO:0015940">
    <property type="term" value="P:pantothenate biosynthetic process"/>
    <property type="evidence" value="ECO:0007669"/>
    <property type="project" value="UniProtKB-UniRule"/>
</dbReference>
<evidence type="ECO:0000256" key="8">
    <source>
        <dbReference type="HAMAP-Rule" id="MF_00156"/>
    </source>
</evidence>
<dbReference type="PANTHER" id="PTHR20881">
    <property type="entry name" value="3-METHYL-2-OXOBUTANOATE HYDROXYMETHYLTRANSFERASE"/>
    <property type="match status" value="1"/>
</dbReference>
<feature type="binding site" evidence="8 10">
    <location>
        <begin position="52"/>
        <end position="53"/>
    </location>
    <ligand>
        <name>3-methyl-2-oxobutanoate</name>
        <dbReference type="ChEBI" id="CHEBI:11851"/>
    </ligand>
</feature>
<feature type="binding site" evidence="8 10">
    <location>
        <position position="120"/>
    </location>
    <ligand>
        <name>3-methyl-2-oxobutanoate</name>
        <dbReference type="ChEBI" id="CHEBI:11851"/>
    </ligand>
</feature>
<dbReference type="RefSeq" id="WP_091640239.1">
    <property type="nucleotide sequence ID" value="NZ_FOEG01000001.1"/>
</dbReference>
<dbReference type="Proteomes" id="UP000199657">
    <property type="component" value="Unassembled WGS sequence"/>
</dbReference>
<dbReference type="SUPFAM" id="SSF51621">
    <property type="entry name" value="Phosphoenolpyruvate/pyruvate domain"/>
    <property type="match status" value="1"/>
</dbReference>
<evidence type="ECO:0000313" key="13">
    <source>
        <dbReference type="Proteomes" id="UP000199657"/>
    </source>
</evidence>
<name>A0A1H8QZM5_9GAMM</name>
<evidence type="ECO:0000256" key="9">
    <source>
        <dbReference type="PIRSR" id="PIRSR000388-1"/>
    </source>
</evidence>
<dbReference type="GO" id="GO:0008168">
    <property type="term" value="F:methyltransferase activity"/>
    <property type="evidence" value="ECO:0007669"/>
    <property type="project" value="UniProtKB-KW"/>
</dbReference>
<keyword evidence="12" id="KW-0489">Methyltransferase</keyword>